<dbReference type="Pfam" id="PF20329">
    <property type="entry name" value="DUF6624"/>
    <property type="match status" value="1"/>
</dbReference>
<name>A0A1S1Q228_9ACTN</name>
<gene>
    <name evidence="1" type="ORF">BBK14_20405</name>
</gene>
<dbReference type="EMBL" id="MAXA01000221">
    <property type="protein sequence ID" value="OHV27561.1"/>
    <property type="molecule type" value="Genomic_DNA"/>
</dbReference>
<keyword evidence="2" id="KW-1185">Reference proteome</keyword>
<dbReference type="Proteomes" id="UP000179769">
    <property type="component" value="Unassembled WGS sequence"/>
</dbReference>
<protein>
    <submittedName>
        <fullName evidence="1">Uncharacterized protein</fullName>
    </submittedName>
</protein>
<reference evidence="2" key="1">
    <citation type="submission" date="2016-07" db="EMBL/GenBank/DDBJ databases">
        <title>Frankia sp. NRRL B-16219 Genome sequencing.</title>
        <authorList>
            <person name="Ghodhbane-Gtari F."/>
            <person name="Swanson E."/>
            <person name="Gueddou A."/>
            <person name="Louati M."/>
            <person name="Nouioui I."/>
            <person name="Hezbri K."/>
            <person name="Abebe-Akele F."/>
            <person name="Simpson S."/>
            <person name="Morris K."/>
            <person name="Thomas K."/>
            <person name="Gtari M."/>
            <person name="Tisa L.S."/>
        </authorList>
    </citation>
    <scope>NUCLEOTIDE SEQUENCE [LARGE SCALE GENOMIC DNA]</scope>
    <source>
        <strain evidence="2">NRRL B-16219</strain>
    </source>
</reference>
<dbReference type="OrthoDB" id="22038at2"/>
<dbReference type="RefSeq" id="WP_071064734.1">
    <property type="nucleotide sequence ID" value="NZ_MAXA01000221.1"/>
</dbReference>
<organism evidence="1 2">
    <name type="scientific">Parafrankia soli</name>
    <dbReference type="NCBI Taxonomy" id="2599596"/>
    <lineage>
        <taxon>Bacteria</taxon>
        <taxon>Bacillati</taxon>
        <taxon>Actinomycetota</taxon>
        <taxon>Actinomycetes</taxon>
        <taxon>Frankiales</taxon>
        <taxon>Frankiaceae</taxon>
        <taxon>Parafrankia</taxon>
    </lineage>
</organism>
<evidence type="ECO:0000313" key="1">
    <source>
        <dbReference type="EMBL" id="OHV27561.1"/>
    </source>
</evidence>
<proteinExistence type="predicted"/>
<sequence>MDEALRAELARRVEADQAMRRAWPTRPGDGAEEDELSRFGAVDEDNTAWLRGVVTEHGWPDSSLVGEAGAHDAWLLAQHADHDPVFQAECLDLLAAAVDSGVASPVDLAYLTDRVRRARGDLQLYGTQFWYGADGLGELQPQPIAEPDGLDERRAAAGLGPFDEYRALMMNSHG</sequence>
<comment type="caution">
    <text evidence="1">The sequence shown here is derived from an EMBL/GenBank/DDBJ whole genome shotgun (WGS) entry which is preliminary data.</text>
</comment>
<evidence type="ECO:0000313" key="2">
    <source>
        <dbReference type="Proteomes" id="UP000179769"/>
    </source>
</evidence>
<accession>A0A1S1Q228</accession>
<dbReference type="AlphaFoldDB" id="A0A1S1Q228"/>
<dbReference type="InterPro" id="IPR046732">
    <property type="entry name" value="DUF6624"/>
</dbReference>